<dbReference type="Proteomes" id="UP001199816">
    <property type="component" value="Unassembled WGS sequence"/>
</dbReference>
<dbReference type="GO" id="GO:0004497">
    <property type="term" value="F:monooxygenase activity"/>
    <property type="evidence" value="ECO:0007669"/>
    <property type="project" value="UniProtKB-KW"/>
</dbReference>
<dbReference type="RefSeq" id="WP_231005457.1">
    <property type="nucleotide sequence ID" value="NZ_JAJNEC010000005.1"/>
</dbReference>
<dbReference type="PROSITE" id="PS51725">
    <property type="entry name" value="ABM"/>
    <property type="match status" value="1"/>
</dbReference>
<protein>
    <submittedName>
        <fullName evidence="2">Antibiotic biosynthesis monooxygenase</fullName>
    </submittedName>
</protein>
<sequence>MDINPVTVVITCAIQPGKVGRARQALETNIKTVLREEPACHGIRVHDDPKNPHRLLIIEYWDSEAAFTGPHMQTPHMQAFLKTAAEFLDGTAEFGFWREIIAEN</sequence>
<comment type="caution">
    <text evidence="2">The sequence shown here is derived from an EMBL/GenBank/DDBJ whole genome shotgun (WGS) entry which is preliminary data.</text>
</comment>
<dbReference type="Gene3D" id="3.30.70.100">
    <property type="match status" value="1"/>
</dbReference>
<proteinExistence type="predicted"/>
<feature type="domain" description="ABM" evidence="1">
    <location>
        <begin position="6"/>
        <end position="96"/>
    </location>
</feature>
<evidence type="ECO:0000313" key="2">
    <source>
        <dbReference type="EMBL" id="MCD2424166.1"/>
    </source>
</evidence>
<dbReference type="PANTHER" id="PTHR33336">
    <property type="entry name" value="QUINOL MONOOXYGENASE YGIN-RELATED"/>
    <property type="match status" value="1"/>
</dbReference>
<organism evidence="2 3">
    <name type="scientific">Niabella pedocola</name>
    <dbReference type="NCBI Taxonomy" id="1752077"/>
    <lineage>
        <taxon>Bacteria</taxon>
        <taxon>Pseudomonadati</taxon>
        <taxon>Bacteroidota</taxon>
        <taxon>Chitinophagia</taxon>
        <taxon>Chitinophagales</taxon>
        <taxon>Chitinophagaceae</taxon>
        <taxon>Niabella</taxon>
    </lineage>
</organism>
<evidence type="ECO:0000313" key="3">
    <source>
        <dbReference type="Proteomes" id="UP001199816"/>
    </source>
</evidence>
<accession>A0ABS8PSV9</accession>
<name>A0ABS8PSV9_9BACT</name>
<keyword evidence="3" id="KW-1185">Reference proteome</keyword>
<dbReference type="PANTHER" id="PTHR33336:SF15">
    <property type="entry name" value="ABM DOMAIN-CONTAINING PROTEIN"/>
    <property type="match status" value="1"/>
</dbReference>
<keyword evidence="2" id="KW-0560">Oxidoreductase</keyword>
<keyword evidence="2" id="KW-0503">Monooxygenase</keyword>
<dbReference type="InterPro" id="IPR011008">
    <property type="entry name" value="Dimeric_a/b-barrel"/>
</dbReference>
<dbReference type="EMBL" id="JAJNEC010000005">
    <property type="protein sequence ID" value="MCD2424166.1"/>
    <property type="molecule type" value="Genomic_DNA"/>
</dbReference>
<evidence type="ECO:0000259" key="1">
    <source>
        <dbReference type="PROSITE" id="PS51725"/>
    </source>
</evidence>
<gene>
    <name evidence="2" type="ORF">LQ567_15405</name>
</gene>
<reference evidence="2 3" key="1">
    <citation type="submission" date="2021-11" db="EMBL/GenBank/DDBJ databases">
        <title>Genomic of Niabella pedocola.</title>
        <authorList>
            <person name="Wu T."/>
        </authorList>
    </citation>
    <scope>NUCLEOTIDE SEQUENCE [LARGE SCALE GENOMIC DNA]</scope>
    <source>
        <strain evidence="2 3">JCM 31011</strain>
    </source>
</reference>
<dbReference type="InterPro" id="IPR050744">
    <property type="entry name" value="AI-2_Isomerase_LsrG"/>
</dbReference>
<dbReference type="SUPFAM" id="SSF54909">
    <property type="entry name" value="Dimeric alpha+beta barrel"/>
    <property type="match status" value="1"/>
</dbReference>
<dbReference type="Pfam" id="PF03992">
    <property type="entry name" value="ABM"/>
    <property type="match status" value="1"/>
</dbReference>
<dbReference type="InterPro" id="IPR007138">
    <property type="entry name" value="ABM_dom"/>
</dbReference>